<keyword evidence="8" id="KW-1185">Reference proteome</keyword>
<dbReference type="Proteomes" id="UP000283509">
    <property type="component" value="Unassembled WGS sequence"/>
</dbReference>
<dbReference type="EMBL" id="QCYY01002625">
    <property type="protein sequence ID" value="ROT68873.1"/>
    <property type="molecule type" value="Genomic_DNA"/>
</dbReference>
<feature type="transmembrane region" description="Helical" evidence="5">
    <location>
        <begin position="463"/>
        <end position="483"/>
    </location>
</feature>
<feature type="transmembrane region" description="Helical" evidence="5">
    <location>
        <begin position="120"/>
        <end position="141"/>
    </location>
</feature>
<dbReference type="Gene3D" id="1.20.1250.20">
    <property type="entry name" value="MFS general substrate transporter like domains"/>
    <property type="match status" value="1"/>
</dbReference>
<feature type="transmembrane region" description="Helical" evidence="5">
    <location>
        <begin position="434"/>
        <end position="457"/>
    </location>
</feature>
<organism evidence="7 8">
    <name type="scientific">Penaeus vannamei</name>
    <name type="common">Whiteleg shrimp</name>
    <name type="synonym">Litopenaeus vannamei</name>
    <dbReference type="NCBI Taxonomy" id="6689"/>
    <lineage>
        <taxon>Eukaryota</taxon>
        <taxon>Metazoa</taxon>
        <taxon>Ecdysozoa</taxon>
        <taxon>Arthropoda</taxon>
        <taxon>Crustacea</taxon>
        <taxon>Multicrustacea</taxon>
        <taxon>Malacostraca</taxon>
        <taxon>Eumalacostraca</taxon>
        <taxon>Eucarida</taxon>
        <taxon>Decapoda</taxon>
        <taxon>Dendrobranchiata</taxon>
        <taxon>Penaeoidea</taxon>
        <taxon>Penaeidae</taxon>
        <taxon>Penaeus</taxon>
    </lineage>
</organism>
<evidence type="ECO:0000259" key="6">
    <source>
        <dbReference type="PROSITE" id="PS50850"/>
    </source>
</evidence>
<gene>
    <name evidence="7" type="ORF">C7M84_012972</name>
</gene>
<dbReference type="AlphaFoldDB" id="A0A3R7M128"/>
<reference evidence="7 8" key="1">
    <citation type="submission" date="2018-04" db="EMBL/GenBank/DDBJ databases">
        <authorList>
            <person name="Zhang X."/>
            <person name="Yuan J."/>
            <person name="Li F."/>
            <person name="Xiang J."/>
        </authorList>
    </citation>
    <scope>NUCLEOTIDE SEQUENCE [LARGE SCALE GENOMIC DNA]</scope>
    <source>
        <tissue evidence="7">Muscle</tissue>
    </source>
</reference>
<accession>A0A3R7M128</accession>
<dbReference type="InterPro" id="IPR036259">
    <property type="entry name" value="MFS_trans_sf"/>
</dbReference>
<keyword evidence="2 5" id="KW-0812">Transmembrane</keyword>
<feature type="transmembrane region" description="Helical" evidence="5">
    <location>
        <begin position="245"/>
        <end position="265"/>
    </location>
</feature>
<feature type="transmembrane region" description="Helical" evidence="5">
    <location>
        <begin position="55"/>
        <end position="77"/>
    </location>
</feature>
<feature type="non-terminal residue" evidence="7">
    <location>
        <position position="484"/>
    </location>
</feature>
<dbReference type="OrthoDB" id="3026777at2759"/>
<evidence type="ECO:0000256" key="5">
    <source>
        <dbReference type="SAM" id="Phobius"/>
    </source>
</evidence>
<dbReference type="InterPro" id="IPR020846">
    <property type="entry name" value="MFS_dom"/>
</dbReference>
<feature type="transmembrane region" description="Helical" evidence="5">
    <location>
        <begin position="309"/>
        <end position="332"/>
    </location>
</feature>
<evidence type="ECO:0000313" key="8">
    <source>
        <dbReference type="Proteomes" id="UP000283509"/>
    </source>
</evidence>
<dbReference type="PANTHER" id="PTHR23507:SF1">
    <property type="entry name" value="FI18259P1-RELATED"/>
    <property type="match status" value="1"/>
</dbReference>
<evidence type="ECO:0000313" key="7">
    <source>
        <dbReference type="EMBL" id="ROT68873.1"/>
    </source>
</evidence>
<evidence type="ECO:0000256" key="1">
    <source>
        <dbReference type="ARBA" id="ARBA00004141"/>
    </source>
</evidence>
<keyword evidence="3 5" id="KW-1133">Transmembrane helix</keyword>
<evidence type="ECO:0000256" key="2">
    <source>
        <dbReference type="ARBA" id="ARBA00022692"/>
    </source>
</evidence>
<dbReference type="SUPFAM" id="SSF103473">
    <property type="entry name" value="MFS general substrate transporter"/>
    <property type="match status" value="1"/>
</dbReference>
<dbReference type="Pfam" id="PF07690">
    <property type="entry name" value="MFS_1"/>
    <property type="match status" value="1"/>
</dbReference>
<proteinExistence type="predicted"/>
<keyword evidence="4 5" id="KW-0472">Membrane</keyword>
<dbReference type="InterPro" id="IPR011701">
    <property type="entry name" value="MFS"/>
</dbReference>
<feature type="transmembrane region" description="Helical" evidence="5">
    <location>
        <begin position="344"/>
        <end position="363"/>
    </location>
</feature>
<dbReference type="PROSITE" id="PS50850">
    <property type="entry name" value="MFS"/>
    <property type="match status" value="1"/>
</dbReference>
<feature type="domain" description="Major facilitator superfamily (MFS) profile" evidence="6">
    <location>
        <begin position="64"/>
        <end position="484"/>
    </location>
</feature>
<protein>
    <recommendedName>
        <fullName evidence="6">Major facilitator superfamily (MFS) profile domain-containing protein</fullName>
    </recommendedName>
</protein>
<comment type="subcellular location">
    <subcellularLocation>
        <location evidence="1">Membrane</location>
        <topology evidence="1">Multi-pass membrane protein</topology>
    </subcellularLocation>
</comment>
<dbReference type="GO" id="GO:0016020">
    <property type="term" value="C:membrane"/>
    <property type="evidence" value="ECO:0007669"/>
    <property type="project" value="UniProtKB-SubCell"/>
</dbReference>
<feature type="transmembrane region" description="Helical" evidence="5">
    <location>
        <begin position="153"/>
        <end position="176"/>
    </location>
</feature>
<feature type="transmembrane region" description="Helical" evidence="5">
    <location>
        <begin position="400"/>
        <end position="422"/>
    </location>
</feature>
<comment type="caution">
    <text evidence="7">The sequence shown here is derived from an EMBL/GenBank/DDBJ whole genome shotgun (WGS) entry which is preliminary data.</text>
</comment>
<feature type="transmembrane region" description="Helical" evidence="5">
    <location>
        <begin position="182"/>
        <end position="205"/>
    </location>
</feature>
<feature type="transmembrane region" description="Helical" evidence="5">
    <location>
        <begin position="217"/>
        <end position="239"/>
    </location>
</feature>
<evidence type="ECO:0000256" key="3">
    <source>
        <dbReference type="ARBA" id="ARBA00022989"/>
    </source>
</evidence>
<evidence type="ECO:0000256" key="4">
    <source>
        <dbReference type="ARBA" id="ARBA00023136"/>
    </source>
</evidence>
<name>A0A3R7M128_PENVA</name>
<dbReference type="GO" id="GO:0022857">
    <property type="term" value="F:transmembrane transporter activity"/>
    <property type="evidence" value="ECO:0007669"/>
    <property type="project" value="InterPro"/>
</dbReference>
<dbReference type="PANTHER" id="PTHR23507">
    <property type="entry name" value="ZGC:174356"/>
    <property type="match status" value="1"/>
</dbReference>
<feature type="transmembrane region" description="Helical" evidence="5">
    <location>
        <begin position="375"/>
        <end position="394"/>
    </location>
</feature>
<reference evidence="7 8" key="2">
    <citation type="submission" date="2019-01" db="EMBL/GenBank/DDBJ databases">
        <title>The decoding of complex shrimp genome reveals the adaptation for benthos swimmer, frequently molting mechanism and breeding impact on genome.</title>
        <authorList>
            <person name="Sun Y."/>
            <person name="Gao Y."/>
            <person name="Yu Y."/>
        </authorList>
    </citation>
    <scope>NUCLEOTIDE SEQUENCE [LARGE SCALE GENOMIC DNA]</scope>
    <source>
        <tissue evidence="7">Muscle</tissue>
    </source>
</reference>
<sequence>MGPKSQSIPILETRGNYVETTPLLNQGSYPRLYNYPADNPTHTFLKKRCRVRERLGFILKNVTVEPFMLLNVLSWTLQTTLVTNLVLEKVCERRHNHTECQNITALGTPEEGAIQREATWLLMVQELVANLPAVLYVLVLGSWSDKYGRKLPMLLPFVGSFLATVIYMTNALLWWLPAELVVLAGIPRGLSGGLITLLMATYSYVSDLSGLQSRTLRIAFLDFTMFVGAPVGLFLSSVIFSRFGYVGVFSISGAGFLLSVLYIVLRIEDTRSHHGAKCDMVRDLFDLTNVRATLTVATKRRKDHGRAKIFALMFAMCLLLFVIGGAHLEYLFVKKKFNWTYEQFVNLSIFDIVFGSVGTSMLLPILSYKFGMEDSILGLLGCASKISGLVLMALSPSSWYMYVASVVSFLAGLPLIVTRSVISKLVPEDEVGAVFSLLASWEALVPLFSGPVYTFVYAHTIDVFPGVIYFVSSGATAIAALIYL</sequence>